<gene>
    <name evidence="2" type="ordered locus">XNC1_0115</name>
</gene>
<evidence type="ECO:0000313" key="3">
    <source>
        <dbReference type="Proteomes" id="UP000008075"/>
    </source>
</evidence>
<reference evidence="2 3" key="1">
    <citation type="journal article" date="2011" name="PLoS ONE">
        <title>The entomopathogenic bacterial endosymbionts xenorhabdus and photorhabdus: convergent lifestyles from divergent genomes.</title>
        <authorList>
            <person name="Chaston J.M."/>
            <person name="Suen G."/>
            <person name="Tucker S.L."/>
            <person name="Andersen A.W."/>
            <person name="Bhasin A."/>
            <person name="Bode E."/>
            <person name="Bode H.B."/>
            <person name="Brachmann A.O."/>
            <person name="Cowles C.E."/>
            <person name="Cowles K.N."/>
            <person name="Darby C."/>
            <person name="de Leon L."/>
            <person name="Drace K."/>
            <person name="Du Z."/>
            <person name="Givaudan A."/>
            <person name="Herbert Tran E.E."/>
            <person name="Jewell K.A."/>
            <person name="Knack J.J."/>
            <person name="Krasomil-Osterfeld K.C."/>
            <person name="Kukor R."/>
            <person name="Lanois A."/>
            <person name="Latreille P."/>
            <person name="Leimgruber N.K."/>
            <person name="Lipke C.M."/>
            <person name="Liu R."/>
            <person name="Lu X."/>
            <person name="Martens E.C."/>
            <person name="Marri P.R."/>
            <person name="Medigue C."/>
            <person name="Menard M.L."/>
            <person name="Miller N.M."/>
            <person name="Morales-Soto N."/>
            <person name="Norton S."/>
            <person name="Ogier J.C."/>
            <person name="Orchard S.S."/>
            <person name="Park D."/>
            <person name="Park Y."/>
            <person name="Qurollo B.A."/>
            <person name="Sugar D.R."/>
            <person name="Richards G.R."/>
            <person name="Rouy Z."/>
            <person name="Slominski B."/>
            <person name="Slominski K."/>
            <person name="Snyder H."/>
            <person name="Tjaden B.C."/>
            <person name="van der Hoeven R."/>
            <person name="Welch R.D."/>
            <person name="Wheeler C."/>
            <person name="Xiang B."/>
            <person name="Barbazuk B."/>
            <person name="Gaudriault S."/>
            <person name="Goodner B."/>
            <person name="Slater S.C."/>
            <person name="Forst S."/>
            <person name="Goldman B.S."/>
            <person name="Goodrich-Blair H."/>
        </authorList>
    </citation>
    <scope>NUCLEOTIDE SEQUENCE [LARGE SCALE GENOMIC DNA]</scope>
    <source>
        <strain evidence="3">ATCC 19061 / DSM 3370 / CCUG 14189 / LMG 1036 / NCIMB 9965 / AN6</strain>
    </source>
</reference>
<sequence length="68" mass="7894">MIFNKLTNSSKIFSAFIILIYVVVSYKHGLSVNNNMINLYLPYKNYFIGDTQAYKNVDELKKIIEGIK</sequence>
<keyword evidence="3" id="KW-1185">Reference proteome</keyword>
<dbReference type="KEGG" id="xne:XNC1_0115"/>
<accession>D3VGB3</accession>
<dbReference type="STRING" id="406817.XNC1_0115"/>
<keyword evidence="1" id="KW-1133">Transmembrane helix</keyword>
<evidence type="ECO:0000256" key="1">
    <source>
        <dbReference type="SAM" id="Phobius"/>
    </source>
</evidence>
<keyword evidence="1" id="KW-0472">Membrane</keyword>
<dbReference type="HOGENOM" id="CLU_2793113_0_0_6"/>
<keyword evidence="1" id="KW-0812">Transmembrane</keyword>
<dbReference type="AlphaFoldDB" id="D3VGB3"/>
<proteinExistence type="predicted"/>
<dbReference type="Proteomes" id="UP000008075">
    <property type="component" value="Chromosome"/>
</dbReference>
<dbReference type="EMBL" id="FN667742">
    <property type="protein sequence ID" value="CBJ88203.1"/>
    <property type="molecule type" value="Genomic_DNA"/>
</dbReference>
<protein>
    <submittedName>
        <fullName evidence="2">Uncharacterized protein</fullName>
    </submittedName>
</protein>
<name>D3VGB3_XENNA</name>
<feature type="transmembrane region" description="Helical" evidence="1">
    <location>
        <begin position="12"/>
        <end position="30"/>
    </location>
</feature>
<organism evidence="2 3">
    <name type="scientific">Xenorhabdus nematophila (strain ATCC 19061 / DSM 3370 / CCUG 14189 / LMG 1036 / NCIMB 9965 / AN6)</name>
    <dbReference type="NCBI Taxonomy" id="406817"/>
    <lineage>
        <taxon>Bacteria</taxon>
        <taxon>Pseudomonadati</taxon>
        <taxon>Pseudomonadota</taxon>
        <taxon>Gammaproteobacteria</taxon>
        <taxon>Enterobacterales</taxon>
        <taxon>Morganellaceae</taxon>
        <taxon>Xenorhabdus</taxon>
    </lineage>
</organism>
<evidence type="ECO:0000313" key="2">
    <source>
        <dbReference type="EMBL" id="CBJ88203.1"/>
    </source>
</evidence>